<dbReference type="GO" id="GO:0012505">
    <property type="term" value="C:endomembrane system"/>
    <property type="evidence" value="ECO:0007669"/>
    <property type="project" value="TreeGrafter"/>
</dbReference>
<dbReference type="OrthoDB" id="407959at2759"/>
<dbReference type="GO" id="GO:0140284">
    <property type="term" value="C:endoplasmic reticulum-endosome membrane contact site"/>
    <property type="evidence" value="ECO:0007669"/>
    <property type="project" value="TreeGrafter"/>
</dbReference>
<name>A0A3P7JK66_STRVU</name>
<dbReference type="EMBL" id="UYYB01125964">
    <property type="protein sequence ID" value="VDM83876.1"/>
    <property type="molecule type" value="Genomic_DNA"/>
</dbReference>
<organism evidence="1 2">
    <name type="scientific">Strongylus vulgaris</name>
    <name type="common">Blood worm</name>
    <dbReference type="NCBI Taxonomy" id="40348"/>
    <lineage>
        <taxon>Eukaryota</taxon>
        <taxon>Metazoa</taxon>
        <taxon>Ecdysozoa</taxon>
        <taxon>Nematoda</taxon>
        <taxon>Chromadorea</taxon>
        <taxon>Rhabditida</taxon>
        <taxon>Rhabditina</taxon>
        <taxon>Rhabditomorpha</taxon>
        <taxon>Strongyloidea</taxon>
        <taxon>Strongylidae</taxon>
        <taxon>Strongylus</taxon>
    </lineage>
</organism>
<dbReference type="InterPro" id="IPR053012">
    <property type="entry name" value="ER-organelle_contact"/>
</dbReference>
<accession>A0A3P7JK66</accession>
<evidence type="ECO:0008006" key="3">
    <source>
        <dbReference type="Google" id="ProtNLM"/>
    </source>
</evidence>
<feature type="non-terminal residue" evidence="1">
    <location>
        <position position="102"/>
    </location>
</feature>
<reference evidence="1 2" key="1">
    <citation type="submission" date="2018-11" db="EMBL/GenBank/DDBJ databases">
        <authorList>
            <consortium name="Pathogen Informatics"/>
        </authorList>
    </citation>
    <scope>NUCLEOTIDE SEQUENCE [LARGE SCALE GENOMIC DNA]</scope>
</reference>
<dbReference type="InterPro" id="IPR036273">
    <property type="entry name" value="CRAL/TRIO_N_dom_sf"/>
</dbReference>
<keyword evidence="2" id="KW-1185">Reference proteome</keyword>
<dbReference type="AlphaFoldDB" id="A0A3P7JK66"/>
<dbReference type="Gene3D" id="3.40.525.10">
    <property type="entry name" value="CRAL-TRIO lipid binding domain"/>
    <property type="match status" value="1"/>
</dbReference>
<sequence length="102" mass="12202">MENLKTDKLGRKCTEEDLKRMNDGDWWLSTFIRAHNYDVDITYAVVAECIQWRRNFQVENISILGMKPLLDRRVAYLHGKDLADYSIREFLNMLFEKEDLEV</sequence>
<dbReference type="Proteomes" id="UP000270094">
    <property type="component" value="Unassembled WGS sequence"/>
</dbReference>
<gene>
    <name evidence="1" type="ORF">SVUK_LOCUS18874</name>
</gene>
<proteinExistence type="predicted"/>
<evidence type="ECO:0000313" key="2">
    <source>
        <dbReference type="Proteomes" id="UP000270094"/>
    </source>
</evidence>
<dbReference type="PANTHER" id="PTHR46384">
    <property type="entry name" value="MOTILE SPERM DOMAIN-CONTAINING PROTEIN 2"/>
    <property type="match status" value="1"/>
</dbReference>
<evidence type="ECO:0000313" key="1">
    <source>
        <dbReference type="EMBL" id="VDM83876.1"/>
    </source>
</evidence>
<dbReference type="PANTHER" id="PTHR46384:SF1">
    <property type="entry name" value="MOTILE SPERM DOMAIN-CONTAINING PROTEIN 2"/>
    <property type="match status" value="1"/>
</dbReference>
<dbReference type="InterPro" id="IPR036865">
    <property type="entry name" value="CRAL-TRIO_dom_sf"/>
</dbReference>
<protein>
    <recommendedName>
        <fullName evidence="3">CRAL/TRIO N-terminal domain-containing protein</fullName>
    </recommendedName>
</protein>
<dbReference type="SUPFAM" id="SSF46938">
    <property type="entry name" value="CRAL/TRIO N-terminal domain"/>
    <property type="match status" value="1"/>
</dbReference>